<keyword evidence="6" id="KW-0747">Spliceosome</keyword>
<reference evidence="10 11" key="1">
    <citation type="journal article" date="2015" name="Genome Biol. Evol.">
        <title>Phylogenomic analyses indicate that early fungi evolved digesting cell walls of algal ancestors of land plants.</title>
        <authorList>
            <person name="Chang Y."/>
            <person name="Wang S."/>
            <person name="Sekimoto S."/>
            <person name="Aerts A.L."/>
            <person name="Choi C."/>
            <person name="Clum A."/>
            <person name="LaButti K.M."/>
            <person name="Lindquist E.A."/>
            <person name="Yee Ngan C."/>
            <person name="Ohm R.A."/>
            <person name="Salamov A.A."/>
            <person name="Grigoriev I.V."/>
            <person name="Spatafora J.W."/>
            <person name="Berbee M.L."/>
        </authorList>
    </citation>
    <scope>NUCLEOTIDE SEQUENCE [LARGE SCALE GENOMIC DNA]</scope>
    <source>
        <strain evidence="10 11">JEL478</strain>
    </source>
</reference>
<name>A0A139A9H5_GONPJ</name>
<dbReference type="Proteomes" id="UP000070544">
    <property type="component" value="Unassembled WGS sequence"/>
</dbReference>
<evidence type="ECO:0000256" key="3">
    <source>
        <dbReference type="ARBA" id="ARBA00018615"/>
    </source>
</evidence>
<protein>
    <recommendedName>
        <fullName evidence="3">Cysteine-rich PDZ-binding protein</fullName>
    </recommendedName>
    <alternativeName>
        <fullName evidence="8">Cysteine-rich interactor of PDZ three</fullName>
    </alternativeName>
</protein>
<evidence type="ECO:0000256" key="4">
    <source>
        <dbReference type="ARBA" id="ARBA00022490"/>
    </source>
</evidence>
<sequence length="98" mass="10850">MVCKKCEVKLRALSHPEPWRDGSRSTQAGSSGRKTGENKLLSKGNKKKFAPYERTCKSCKVVHQEGANYCQGCAYKTGICAMCGVKILDTTNYRQSNV</sequence>
<evidence type="ECO:0000256" key="9">
    <source>
        <dbReference type="SAM" id="MobiDB-lite"/>
    </source>
</evidence>
<dbReference type="GO" id="GO:0008380">
    <property type="term" value="P:RNA splicing"/>
    <property type="evidence" value="ECO:0007669"/>
    <property type="project" value="UniProtKB-KW"/>
</dbReference>
<dbReference type="OrthoDB" id="147332at2759"/>
<comment type="similarity">
    <text evidence="2">Belongs to the CRIPT family.</text>
</comment>
<dbReference type="GO" id="GO:0008017">
    <property type="term" value="F:microtubule binding"/>
    <property type="evidence" value="ECO:0007669"/>
    <property type="project" value="TreeGrafter"/>
</dbReference>
<dbReference type="AlphaFoldDB" id="A0A139A9H5"/>
<dbReference type="GO" id="GO:0006397">
    <property type="term" value="P:mRNA processing"/>
    <property type="evidence" value="ECO:0007669"/>
    <property type="project" value="UniProtKB-KW"/>
</dbReference>
<evidence type="ECO:0000313" key="11">
    <source>
        <dbReference type="Proteomes" id="UP000070544"/>
    </source>
</evidence>
<evidence type="ECO:0000256" key="6">
    <source>
        <dbReference type="ARBA" id="ARBA00022728"/>
    </source>
</evidence>
<evidence type="ECO:0000256" key="5">
    <source>
        <dbReference type="ARBA" id="ARBA00022664"/>
    </source>
</evidence>
<keyword evidence="5" id="KW-0507">mRNA processing</keyword>
<evidence type="ECO:0000256" key="1">
    <source>
        <dbReference type="ARBA" id="ARBA00004496"/>
    </source>
</evidence>
<evidence type="ECO:0000256" key="8">
    <source>
        <dbReference type="ARBA" id="ARBA00032518"/>
    </source>
</evidence>
<organism evidence="10 11">
    <name type="scientific">Gonapodya prolifera (strain JEL478)</name>
    <name type="common">Monoblepharis prolifera</name>
    <dbReference type="NCBI Taxonomy" id="1344416"/>
    <lineage>
        <taxon>Eukaryota</taxon>
        <taxon>Fungi</taxon>
        <taxon>Fungi incertae sedis</taxon>
        <taxon>Chytridiomycota</taxon>
        <taxon>Chytridiomycota incertae sedis</taxon>
        <taxon>Monoblepharidomycetes</taxon>
        <taxon>Monoblepharidales</taxon>
        <taxon>Gonapodyaceae</taxon>
        <taxon>Gonapodya</taxon>
    </lineage>
</organism>
<keyword evidence="4" id="KW-0963">Cytoplasm</keyword>
<dbReference type="EMBL" id="KQ965777">
    <property type="protein sequence ID" value="KXS13481.1"/>
    <property type="molecule type" value="Genomic_DNA"/>
</dbReference>
<dbReference type="OMA" id="MPCDKCE"/>
<gene>
    <name evidence="10" type="ORF">M427DRAFT_100496</name>
</gene>
<comment type="subcellular location">
    <subcellularLocation>
        <location evidence="1">Cytoplasm</location>
    </subcellularLocation>
</comment>
<dbReference type="GO" id="GO:0031122">
    <property type="term" value="P:cytoplasmic microtubule organization"/>
    <property type="evidence" value="ECO:0007669"/>
    <property type="project" value="TreeGrafter"/>
</dbReference>
<evidence type="ECO:0000256" key="2">
    <source>
        <dbReference type="ARBA" id="ARBA00009021"/>
    </source>
</evidence>
<dbReference type="Pfam" id="PF10235">
    <property type="entry name" value="Cript"/>
    <property type="match status" value="1"/>
</dbReference>
<evidence type="ECO:0000256" key="7">
    <source>
        <dbReference type="ARBA" id="ARBA00023187"/>
    </source>
</evidence>
<accession>A0A139A9H5</accession>
<dbReference type="InterPro" id="IPR019367">
    <property type="entry name" value="PDZ-binding_CRIPT"/>
</dbReference>
<dbReference type="PANTHER" id="PTHR11805:SF1">
    <property type="entry name" value="CYSTEINE-RICH PDZ-BINDING PROTEIN"/>
    <property type="match status" value="1"/>
</dbReference>
<evidence type="ECO:0000313" key="10">
    <source>
        <dbReference type="EMBL" id="KXS13481.1"/>
    </source>
</evidence>
<feature type="region of interest" description="Disordered" evidence="9">
    <location>
        <begin position="17"/>
        <end position="40"/>
    </location>
</feature>
<dbReference type="STRING" id="1344416.A0A139A9H5"/>
<keyword evidence="11" id="KW-1185">Reference proteome</keyword>
<keyword evidence="7" id="KW-0508">mRNA splicing</keyword>
<dbReference type="PANTHER" id="PTHR11805">
    <property type="entry name" value="CYSTEINE-RICH PDZ-BINDING PROTEIN"/>
    <property type="match status" value="1"/>
</dbReference>
<dbReference type="GO" id="GO:0005737">
    <property type="term" value="C:cytoplasm"/>
    <property type="evidence" value="ECO:0007669"/>
    <property type="project" value="UniProtKB-SubCell"/>
</dbReference>
<dbReference type="GO" id="GO:0005681">
    <property type="term" value="C:spliceosomal complex"/>
    <property type="evidence" value="ECO:0007669"/>
    <property type="project" value="UniProtKB-KW"/>
</dbReference>
<proteinExistence type="inferred from homology"/>
<feature type="compositionally biased region" description="Polar residues" evidence="9">
    <location>
        <begin position="24"/>
        <end position="33"/>
    </location>
</feature>